<evidence type="ECO:0000256" key="1">
    <source>
        <dbReference type="ARBA" id="ARBA00023122"/>
    </source>
</evidence>
<dbReference type="InterPro" id="IPR018821">
    <property type="entry name" value="DUF294_put_nucleoTrafse_sb-bd"/>
</dbReference>
<sequence length="482" mass="51941">MAEDPGTVVSPVERRLAQPIRPILWCQATDRIRDVARLISTGVHSCALVRTRAGFGIVTDHDFRRRVATGELSIDAPVAQLVAAPVLTVDEDATQAAALLKMVEHAVHHLVVIDRDGRPVGVLRAVDLAHAEVRDPLLVRSAIDTATTVDEVVAAAQLLPAAMVALCDSRVAAIDIGALHAAVVDAIVRRVLWARADPVLAEVSHSWVALGSLARRESLPRSDIDTALVWADSTTPDRAAAIRAAAGGVLDDLRRCGLEPCPNGTNANTAEFSRSRSEWAGAISTWRRETIQERSLLRYAMVADSRPLTETALGRCLTDPIRGHARDTRFLRALLDEALGFRPPTGIIRDFVVEHGGAHGGQLDLKRGGLAPVVGLARWVAIATGDAGGNTPERLHRGAAHGLLTLDETQTLTGAFEDVYTLALRHEADALRSGATPTTYIGPKTLDTLTRRHLRESFRAVHAVQAAIDENWMARLERMPAS</sequence>
<dbReference type="RefSeq" id="WP_251798385.1">
    <property type="nucleotide sequence ID" value="NZ_JAMQOL010000015.1"/>
</dbReference>
<dbReference type="Pfam" id="PF03445">
    <property type="entry name" value="DUF294"/>
    <property type="match status" value="1"/>
</dbReference>
<organism evidence="4 5">
    <name type="scientific">Paractinoplanes hotanensis</name>
    <dbReference type="NCBI Taxonomy" id="2906497"/>
    <lineage>
        <taxon>Bacteria</taxon>
        <taxon>Bacillati</taxon>
        <taxon>Actinomycetota</taxon>
        <taxon>Actinomycetes</taxon>
        <taxon>Micromonosporales</taxon>
        <taxon>Micromonosporaceae</taxon>
        <taxon>Paractinoplanes</taxon>
    </lineage>
</organism>
<dbReference type="PANTHER" id="PTHR43080">
    <property type="entry name" value="CBS DOMAIN-CONTAINING PROTEIN CBSX3, MITOCHONDRIAL"/>
    <property type="match status" value="1"/>
</dbReference>
<dbReference type="InterPro" id="IPR005105">
    <property type="entry name" value="GlnD_Uridyltrans_N"/>
</dbReference>
<evidence type="ECO:0000313" key="5">
    <source>
        <dbReference type="Proteomes" id="UP001523216"/>
    </source>
</evidence>
<dbReference type="EMBL" id="JAMQOL010000015">
    <property type="protein sequence ID" value="MCM4078559.1"/>
    <property type="molecule type" value="Genomic_DNA"/>
</dbReference>
<evidence type="ECO:0000256" key="2">
    <source>
        <dbReference type="PROSITE-ProRule" id="PRU00703"/>
    </source>
</evidence>
<feature type="domain" description="CBS" evidence="3">
    <location>
        <begin position="82"/>
        <end position="139"/>
    </location>
</feature>
<gene>
    <name evidence="4" type="ORF">LXN57_13370</name>
</gene>
<dbReference type="Gene3D" id="3.10.580.10">
    <property type="entry name" value="CBS-domain"/>
    <property type="match status" value="1"/>
</dbReference>
<evidence type="ECO:0000259" key="3">
    <source>
        <dbReference type="PROSITE" id="PS51371"/>
    </source>
</evidence>
<protein>
    <submittedName>
        <fullName evidence="4">DUF294 nucleotidyltransferase-like domain-containing protein</fullName>
    </submittedName>
</protein>
<comment type="caution">
    <text evidence="4">The sequence shown here is derived from an EMBL/GenBank/DDBJ whole genome shotgun (WGS) entry which is preliminary data.</text>
</comment>
<dbReference type="Pfam" id="PF00571">
    <property type="entry name" value="CBS"/>
    <property type="match status" value="1"/>
</dbReference>
<dbReference type="InterPro" id="IPR046342">
    <property type="entry name" value="CBS_dom_sf"/>
</dbReference>
<dbReference type="Proteomes" id="UP001523216">
    <property type="component" value="Unassembled WGS sequence"/>
</dbReference>
<dbReference type="InterPro" id="IPR000644">
    <property type="entry name" value="CBS_dom"/>
</dbReference>
<reference evidence="4 5" key="1">
    <citation type="submission" date="2022-06" db="EMBL/GenBank/DDBJ databases">
        <title>Actinoplanes abujensis sp. nov., isolated from Nigerian arid soil.</title>
        <authorList>
            <person name="Ding P."/>
        </authorList>
    </citation>
    <scope>NUCLEOTIDE SEQUENCE [LARGE SCALE GENOMIC DNA]</scope>
    <source>
        <strain evidence="5">TRM88002</strain>
    </source>
</reference>
<dbReference type="PANTHER" id="PTHR43080:SF2">
    <property type="entry name" value="CBS DOMAIN-CONTAINING PROTEIN"/>
    <property type="match status" value="1"/>
</dbReference>
<accession>A0ABT0XZQ7</accession>
<keyword evidence="5" id="KW-1185">Reference proteome</keyword>
<dbReference type="Pfam" id="PF10335">
    <property type="entry name" value="DUF294_C"/>
    <property type="match status" value="1"/>
</dbReference>
<proteinExistence type="predicted"/>
<dbReference type="SUPFAM" id="SSF54631">
    <property type="entry name" value="CBS-domain pair"/>
    <property type="match status" value="1"/>
</dbReference>
<dbReference type="InterPro" id="IPR051257">
    <property type="entry name" value="Diverse_CBS-Domain"/>
</dbReference>
<dbReference type="PROSITE" id="PS51371">
    <property type="entry name" value="CBS"/>
    <property type="match status" value="1"/>
</dbReference>
<dbReference type="SMART" id="SM00116">
    <property type="entry name" value="CBS"/>
    <property type="match status" value="2"/>
</dbReference>
<keyword evidence="1 2" id="KW-0129">CBS domain</keyword>
<name>A0ABT0XZQ7_9ACTN</name>
<evidence type="ECO:0000313" key="4">
    <source>
        <dbReference type="EMBL" id="MCM4078559.1"/>
    </source>
</evidence>